<keyword evidence="3 8" id="KW-0436">Ligase</keyword>
<dbReference type="GO" id="GO:0005524">
    <property type="term" value="F:ATP binding"/>
    <property type="evidence" value="ECO:0007669"/>
    <property type="project" value="UniProtKB-KW"/>
</dbReference>
<evidence type="ECO:0000256" key="3">
    <source>
        <dbReference type="ARBA" id="ARBA00022598"/>
    </source>
</evidence>
<keyword evidence="12" id="KW-1185">Reference proteome</keyword>
<evidence type="ECO:0000256" key="9">
    <source>
        <dbReference type="RuleBase" id="RU004391"/>
    </source>
</evidence>
<dbReference type="InterPro" id="IPR006334">
    <property type="entry name" value="Glut_cys_ligase"/>
</dbReference>
<dbReference type="PANTHER" id="PTHR38761:SF1">
    <property type="entry name" value="GLUTAMATE--CYSTEINE LIGASE"/>
    <property type="match status" value="1"/>
</dbReference>
<dbReference type="InterPro" id="IPR014746">
    <property type="entry name" value="Gln_synth/guanido_kin_cat_dom"/>
</dbReference>
<evidence type="ECO:0000256" key="4">
    <source>
        <dbReference type="ARBA" id="ARBA00022684"/>
    </source>
</evidence>
<evidence type="ECO:0000313" key="12">
    <source>
        <dbReference type="Proteomes" id="UP000325295"/>
    </source>
</evidence>
<dbReference type="AlphaFoldDB" id="A0A5P1WZC0"/>
<evidence type="ECO:0000259" key="10">
    <source>
        <dbReference type="Pfam" id="PF04262"/>
    </source>
</evidence>
<dbReference type="PANTHER" id="PTHR38761">
    <property type="entry name" value="GLUTAMATE--CYSTEINE LIGASE"/>
    <property type="match status" value="1"/>
</dbReference>
<evidence type="ECO:0000256" key="5">
    <source>
        <dbReference type="ARBA" id="ARBA00022741"/>
    </source>
</evidence>
<dbReference type="Pfam" id="PF04262">
    <property type="entry name" value="Glu_cys_ligase"/>
    <property type="match status" value="1"/>
</dbReference>
<dbReference type="Proteomes" id="UP000325295">
    <property type="component" value="Chromosome"/>
</dbReference>
<feature type="domain" description="Glutamate--cysteine ligase" evidence="10">
    <location>
        <begin position="12"/>
        <end position="251"/>
    </location>
</feature>
<dbReference type="EC" id="6.3.2.2" evidence="2 9"/>
<comment type="catalytic activity">
    <reaction evidence="7 9">
        <text>L-cysteine + L-glutamate + ATP = gamma-L-glutamyl-L-cysteine + ADP + phosphate + H(+)</text>
        <dbReference type="Rhea" id="RHEA:13285"/>
        <dbReference type="ChEBI" id="CHEBI:15378"/>
        <dbReference type="ChEBI" id="CHEBI:29985"/>
        <dbReference type="ChEBI" id="CHEBI:30616"/>
        <dbReference type="ChEBI" id="CHEBI:35235"/>
        <dbReference type="ChEBI" id="CHEBI:43474"/>
        <dbReference type="ChEBI" id="CHEBI:58173"/>
        <dbReference type="ChEBI" id="CHEBI:456216"/>
        <dbReference type="EC" id="6.3.2.2"/>
    </reaction>
</comment>
<keyword evidence="6" id="KW-0067">ATP-binding</keyword>
<evidence type="ECO:0000256" key="8">
    <source>
        <dbReference type="RuleBase" id="RU003544"/>
    </source>
</evidence>
<comment type="similarity">
    <text evidence="8">Belongs to the glutamate--cysteine ligase type 1 family.</text>
</comment>
<evidence type="ECO:0000256" key="1">
    <source>
        <dbReference type="ARBA" id="ARBA00005006"/>
    </source>
</evidence>
<dbReference type="Gene3D" id="3.30.590.20">
    <property type="match status" value="1"/>
</dbReference>
<proteinExistence type="inferred from homology"/>
<dbReference type="SUPFAM" id="SSF55931">
    <property type="entry name" value="Glutamine synthetase/guanido kinase"/>
    <property type="match status" value="1"/>
</dbReference>
<evidence type="ECO:0000256" key="2">
    <source>
        <dbReference type="ARBA" id="ARBA00012220"/>
    </source>
</evidence>
<dbReference type="GO" id="GO:0004357">
    <property type="term" value="F:glutamate-cysteine ligase activity"/>
    <property type="evidence" value="ECO:0007669"/>
    <property type="project" value="UniProtKB-EC"/>
</dbReference>
<organism evidence="11 12">
    <name type="scientific">Paucilactobacillus nenjiangensis</name>
    <dbReference type="NCBI Taxonomy" id="1296540"/>
    <lineage>
        <taxon>Bacteria</taxon>
        <taxon>Bacillati</taxon>
        <taxon>Bacillota</taxon>
        <taxon>Bacilli</taxon>
        <taxon>Lactobacillales</taxon>
        <taxon>Lactobacillaceae</taxon>
        <taxon>Paucilactobacillus</taxon>
    </lineage>
</organism>
<dbReference type="GO" id="GO:0005829">
    <property type="term" value="C:cytosol"/>
    <property type="evidence" value="ECO:0007669"/>
    <property type="project" value="TreeGrafter"/>
</dbReference>
<dbReference type="GO" id="GO:0006750">
    <property type="term" value="P:glutathione biosynthetic process"/>
    <property type="evidence" value="ECO:0007669"/>
    <property type="project" value="UniProtKB-UniPathway"/>
</dbReference>
<keyword evidence="4 8" id="KW-0317">Glutathione biosynthesis</keyword>
<accession>A0A5P1WZC0</accession>
<evidence type="ECO:0000256" key="7">
    <source>
        <dbReference type="ARBA" id="ARBA00048819"/>
    </source>
</evidence>
<dbReference type="OrthoDB" id="9803907at2"/>
<name>A0A5P1WZC0_9LACO</name>
<sequence length="459" mass="52423">MFDQIGKIIFDNEIVATASDFNMGIEVEMHRVNADASLSTSPYPSAIGSQRKNKYIKNDFLQMQTEIITPTTTHSIDAMHYLMQLNDTLRNALAKDEMLWALSMPPVLPEDKSEIPISDVDPEKKEYYRQWSKIHGIESGIPTGVHLNISINQQVLEAVWWNVRNEGTFSEAEMINHLYEKIVQGFIRYEWLLTYLFGNNPIAEKNFFNDNEGPNHPVRSIRESHFGLGNKLKGDYSSVAHYAQGIQNGIKSGELLNEAEFHGSIRFKKNGKSIDEALKSGVDYIELRMLDLDPTTSVGVRTSTIRFVRMMLTYFMMTPALTESTKMPEFLAEGMYMNENVALENPKSKTQYQAEGQVFLDQLQDFGATIHWGPEYKEVLEMMQNRLDNTNLTPSANLTDHIQNGSLVPYALQIGARYQNRAHRNPNPFKGFADNPEMPVTELKQKLFDKSNKPVEYKE</sequence>
<dbReference type="InterPro" id="IPR007370">
    <property type="entry name" value="Glu_cys_ligase"/>
</dbReference>
<dbReference type="UniPathway" id="UPA00142">
    <property type="reaction ID" value="UER00209"/>
</dbReference>
<evidence type="ECO:0000256" key="6">
    <source>
        <dbReference type="ARBA" id="ARBA00022840"/>
    </source>
</evidence>
<dbReference type="GO" id="GO:0046872">
    <property type="term" value="F:metal ion binding"/>
    <property type="evidence" value="ECO:0007669"/>
    <property type="project" value="TreeGrafter"/>
</dbReference>
<gene>
    <name evidence="11" type="ORF">F0161_00985</name>
</gene>
<keyword evidence="5" id="KW-0547">Nucleotide-binding</keyword>
<dbReference type="RefSeq" id="WP_150203230.1">
    <property type="nucleotide sequence ID" value="NZ_CP043939.1"/>
</dbReference>
<dbReference type="KEGG" id="lnn:F0161_00985"/>
<comment type="pathway">
    <text evidence="1 9">Sulfur metabolism; glutathione biosynthesis; glutathione from L-cysteine and L-glutamate: step 1/2.</text>
</comment>
<dbReference type="EMBL" id="CP043939">
    <property type="protein sequence ID" value="QER66583.1"/>
    <property type="molecule type" value="Genomic_DNA"/>
</dbReference>
<protein>
    <recommendedName>
        <fullName evidence="2 9">Glutamate--cysteine ligase</fullName>
        <ecNumber evidence="2 9">6.3.2.2</ecNumber>
    </recommendedName>
</protein>
<evidence type="ECO:0000313" key="11">
    <source>
        <dbReference type="EMBL" id="QER66583.1"/>
    </source>
</evidence>
<reference evidence="11 12" key="1">
    <citation type="submission" date="2019-09" db="EMBL/GenBank/DDBJ databases">
        <title>Complete Genome Sequence of Lactobacillus nenjiangensis SH-Y15, isolated from sauerkraut.</title>
        <authorList>
            <person name="Yang H."/>
        </authorList>
    </citation>
    <scope>NUCLEOTIDE SEQUENCE [LARGE SCALE GENOMIC DNA]</scope>
    <source>
        <strain evidence="11 12">SH-Y15</strain>
    </source>
</reference>